<evidence type="ECO:0000259" key="4">
    <source>
        <dbReference type="PROSITE" id="PS51860"/>
    </source>
</evidence>
<protein>
    <submittedName>
        <fullName evidence="5">Serine threonine- kinase N2 isoform X1</fullName>
    </submittedName>
</protein>
<dbReference type="InterPro" id="IPR011072">
    <property type="entry name" value="HR1_rho-bd"/>
</dbReference>
<dbReference type="EMBL" id="OW240916">
    <property type="protein sequence ID" value="CAH2296581.1"/>
    <property type="molecule type" value="Genomic_DNA"/>
</dbReference>
<feature type="coiled-coil region" evidence="2">
    <location>
        <begin position="110"/>
        <end position="137"/>
    </location>
</feature>
<feature type="region of interest" description="Disordered" evidence="3">
    <location>
        <begin position="1"/>
        <end position="73"/>
    </location>
</feature>
<feature type="non-terminal residue" evidence="5">
    <location>
        <position position="1"/>
    </location>
</feature>
<accession>A0AAD1SB34</accession>
<dbReference type="GO" id="GO:0016301">
    <property type="term" value="F:kinase activity"/>
    <property type="evidence" value="ECO:0007669"/>
    <property type="project" value="UniProtKB-KW"/>
</dbReference>
<keyword evidence="1 2" id="KW-0175">Coiled coil</keyword>
<dbReference type="SUPFAM" id="SSF46585">
    <property type="entry name" value="HR1 repeat"/>
    <property type="match status" value="2"/>
</dbReference>
<dbReference type="PROSITE" id="PS51860">
    <property type="entry name" value="REM_1"/>
    <property type="match status" value="1"/>
</dbReference>
<evidence type="ECO:0000256" key="3">
    <source>
        <dbReference type="SAM" id="MobiDB-lite"/>
    </source>
</evidence>
<proteinExistence type="predicted"/>
<name>A0AAD1SB34_PELCU</name>
<gene>
    <name evidence="5" type="ORF">PECUL_23A056961</name>
</gene>
<feature type="compositionally biased region" description="Basic and acidic residues" evidence="3">
    <location>
        <begin position="1"/>
        <end position="16"/>
    </location>
</feature>
<keyword evidence="5" id="KW-0418">Kinase</keyword>
<feature type="domain" description="REM-1" evidence="4">
    <location>
        <begin position="143"/>
        <end position="190"/>
    </location>
</feature>
<evidence type="ECO:0000256" key="2">
    <source>
        <dbReference type="SAM" id="Coils"/>
    </source>
</evidence>
<reference evidence="5" key="1">
    <citation type="submission" date="2022-03" db="EMBL/GenBank/DDBJ databases">
        <authorList>
            <person name="Alioto T."/>
            <person name="Alioto T."/>
            <person name="Gomez Garrido J."/>
        </authorList>
    </citation>
    <scope>NUCLEOTIDE SEQUENCE</scope>
</reference>
<dbReference type="SMART" id="SM00742">
    <property type="entry name" value="Hr1"/>
    <property type="match status" value="1"/>
</dbReference>
<keyword evidence="5" id="KW-0808">Transferase</keyword>
<organism evidence="5 6">
    <name type="scientific">Pelobates cultripes</name>
    <name type="common">Western spadefoot toad</name>
    <dbReference type="NCBI Taxonomy" id="61616"/>
    <lineage>
        <taxon>Eukaryota</taxon>
        <taxon>Metazoa</taxon>
        <taxon>Chordata</taxon>
        <taxon>Craniata</taxon>
        <taxon>Vertebrata</taxon>
        <taxon>Euteleostomi</taxon>
        <taxon>Amphibia</taxon>
        <taxon>Batrachia</taxon>
        <taxon>Anura</taxon>
        <taxon>Pelobatoidea</taxon>
        <taxon>Pelobatidae</taxon>
        <taxon>Pelobates</taxon>
    </lineage>
</organism>
<dbReference type="GO" id="GO:0007165">
    <property type="term" value="P:signal transduction"/>
    <property type="evidence" value="ECO:0007669"/>
    <property type="project" value="InterPro"/>
</dbReference>
<sequence length="190" mass="21127">GTRCQKSDNAEQKGEEPPECLKTPNSPKRANGSSASNRWSSVDLNTPKHHITSAINGGSSKDVPRHATQPDIDKIRVQIKQDIKKELKIAYGARNIGNITSNRKHQGKVNKFLKTSRKKLDELYKRLQERNAQIVLQDTEETSSDAPKCDTGSQTDNAKLTALKQQLEIELKVKHGAETMVQAYSNGHSK</sequence>
<dbReference type="Proteomes" id="UP001295444">
    <property type="component" value="Chromosome 05"/>
</dbReference>
<dbReference type="Gene3D" id="1.10.287.160">
    <property type="entry name" value="HR1 repeat"/>
    <property type="match status" value="2"/>
</dbReference>
<keyword evidence="6" id="KW-1185">Reference proteome</keyword>
<dbReference type="InterPro" id="IPR036274">
    <property type="entry name" value="HR1_rpt_sf"/>
</dbReference>
<dbReference type="AlphaFoldDB" id="A0AAD1SB34"/>
<feature type="non-terminal residue" evidence="5">
    <location>
        <position position="190"/>
    </location>
</feature>
<feature type="compositionally biased region" description="Polar residues" evidence="3">
    <location>
        <begin position="23"/>
        <end position="44"/>
    </location>
</feature>
<evidence type="ECO:0000256" key="1">
    <source>
        <dbReference type="PROSITE-ProRule" id="PRU01207"/>
    </source>
</evidence>
<evidence type="ECO:0000313" key="5">
    <source>
        <dbReference type="EMBL" id="CAH2296581.1"/>
    </source>
</evidence>
<evidence type="ECO:0000313" key="6">
    <source>
        <dbReference type="Proteomes" id="UP001295444"/>
    </source>
</evidence>